<dbReference type="InterPro" id="IPR036388">
    <property type="entry name" value="WH-like_DNA-bd_sf"/>
</dbReference>
<accession>A0ABT6B381</accession>
<gene>
    <name evidence="5" type="ORF">P3W85_41235</name>
</gene>
<dbReference type="SUPFAM" id="SSF46785">
    <property type="entry name" value="Winged helix' DNA-binding domain"/>
    <property type="match status" value="1"/>
</dbReference>
<sequence>MHAAPPPSFPRSRPPLPKVSRQWLHDAVVEHLRSLIVEGALAAGQKLNERELCEVFGISRTPLREAMKVLAAEGLIVLAPNRGASVASMSELEIREAFEVLGGLEALAGQLACERISEAELLEIRGLHQSMLACRTRNDLAGYYSRNQMIHDKINEAARNTSLRQIYLGVNRRLQALRFRSNFQAPKWDSAVHDHAQMLLALEARDGIRLAAILQRHLLDKREAVLGTAAAPCEADSAACSEIPSG</sequence>
<dbReference type="PANTHER" id="PTHR43537">
    <property type="entry name" value="TRANSCRIPTIONAL REGULATOR, GNTR FAMILY"/>
    <property type="match status" value="1"/>
</dbReference>
<dbReference type="CDD" id="cd07377">
    <property type="entry name" value="WHTH_GntR"/>
    <property type="match status" value="1"/>
</dbReference>
<keyword evidence="3" id="KW-0804">Transcription</keyword>
<dbReference type="InterPro" id="IPR000524">
    <property type="entry name" value="Tscrpt_reg_HTH_GntR"/>
</dbReference>
<proteinExistence type="predicted"/>
<evidence type="ECO:0000256" key="3">
    <source>
        <dbReference type="ARBA" id="ARBA00023163"/>
    </source>
</evidence>
<dbReference type="SMART" id="SM00895">
    <property type="entry name" value="FCD"/>
    <property type="match status" value="1"/>
</dbReference>
<keyword evidence="1" id="KW-0805">Transcription regulation</keyword>
<dbReference type="SMART" id="SM00345">
    <property type="entry name" value="HTH_GNTR"/>
    <property type="match status" value="1"/>
</dbReference>
<dbReference type="InterPro" id="IPR036390">
    <property type="entry name" value="WH_DNA-bd_sf"/>
</dbReference>
<organism evidence="5 6">
    <name type="scientific">Cupriavidus basilensis</name>
    <dbReference type="NCBI Taxonomy" id="68895"/>
    <lineage>
        <taxon>Bacteria</taxon>
        <taxon>Pseudomonadati</taxon>
        <taxon>Pseudomonadota</taxon>
        <taxon>Betaproteobacteria</taxon>
        <taxon>Burkholderiales</taxon>
        <taxon>Burkholderiaceae</taxon>
        <taxon>Cupriavidus</taxon>
    </lineage>
</organism>
<dbReference type="SUPFAM" id="SSF48008">
    <property type="entry name" value="GntR ligand-binding domain-like"/>
    <property type="match status" value="1"/>
</dbReference>
<protein>
    <submittedName>
        <fullName evidence="5">GntR family transcriptional regulator</fullName>
    </submittedName>
</protein>
<keyword evidence="6" id="KW-1185">Reference proteome</keyword>
<dbReference type="Pfam" id="PF07729">
    <property type="entry name" value="FCD"/>
    <property type="match status" value="1"/>
</dbReference>
<dbReference type="Gene3D" id="1.10.10.10">
    <property type="entry name" value="Winged helix-like DNA-binding domain superfamily/Winged helix DNA-binding domain"/>
    <property type="match status" value="1"/>
</dbReference>
<dbReference type="PROSITE" id="PS50949">
    <property type="entry name" value="HTH_GNTR"/>
    <property type="match status" value="1"/>
</dbReference>
<evidence type="ECO:0000313" key="5">
    <source>
        <dbReference type="EMBL" id="MDF3839318.1"/>
    </source>
</evidence>
<evidence type="ECO:0000256" key="2">
    <source>
        <dbReference type="ARBA" id="ARBA00023125"/>
    </source>
</evidence>
<dbReference type="Proteomes" id="UP001216674">
    <property type="component" value="Unassembled WGS sequence"/>
</dbReference>
<dbReference type="Gene3D" id="1.20.120.530">
    <property type="entry name" value="GntR ligand-binding domain-like"/>
    <property type="match status" value="1"/>
</dbReference>
<dbReference type="Pfam" id="PF00392">
    <property type="entry name" value="GntR"/>
    <property type="match status" value="1"/>
</dbReference>
<evidence type="ECO:0000259" key="4">
    <source>
        <dbReference type="PROSITE" id="PS50949"/>
    </source>
</evidence>
<dbReference type="PRINTS" id="PR00035">
    <property type="entry name" value="HTHGNTR"/>
</dbReference>
<comment type="caution">
    <text evidence="5">The sequence shown here is derived from an EMBL/GenBank/DDBJ whole genome shotgun (WGS) entry which is preliminary data.</text>
</comment>
<evidence type="ECO:0000256" key="1">
    <source>
        <dbReference type="ARBA" id="ARBA00023015"/>
    </source>
</evidence>
<keyword evidence="2" id="KW-0238">DNA-binding</keyword>
<name>A0ABT6B381_9BURK</name>
<dbReference type="RefSeq" id="WP_276269061.1">
    <property type="nucleotide sequence ID" value="NZ_JARJLM010000673.1"/>
</dbReference>
<reference evidence="5 6" key="1">
    <citation type="submission" date="2023-03" db="EMBL/GenBank/DDBJ databases">
        <title>Draft assemblies of triclosan tolerant bacteria isolated from returned activated sludge.</title>
        <authorList>
            <person name="Van Hamelsveld S."/>
        </authorList>
    </citation>
    <scope>NUCLEOTIDE SEQUENCE [LARGE SCALE GENOMIC DNA]</scope>
    <source>
        <strain evidence="5 6">GW210010_S58</strain>
    </source>
</reference>
<dbReference type="EMBL" id="JARJLM010000673">
    <property type="protein sequence ID" value="MDF3839318.1"/>
    <property type="molecule type" value="Genomic_DNA"/>
</dbReference>
<evidence type="ECO:0000313" key="6">
    <source>
        <dbReference type="Proteomes" id="UP001216674"/>
    </source>
</evidence>
<dbReference type="InterPro" id="IPR008920">
    <property type="entry name" value="TF_FadR/GntR_C"/>
</dbReference>
<dbReference type="PANTHER" id="PTHR43537:SF50">
    <property type="entry name" value="TRANSCRIPTIONAL REGULATORY PROTEIN"/>
    <property type="match status" value="1"/>
</dbReference>
<dbReference type="InterPro" id="IPR011711">
    <property type="entry name" value="GntR_C"/>
</dbReference>
<feature type="domain" description="HTH gntR-type" evidence="4">
    <location>
        <begin position="22"/>
        <end position="89"/>
    </location>
</feature>